<proteinExistence type="predicted"/>
<gene>
    <name evidence="5" type="ORF">RDB_LOCUS105099</name>
</gene>
<evidence type="ECO:0000313" key="5">
    <source>
        <dbReference type="EMBL" id="CAE6470109.1"/>
    </source>
</evidence>
<feature type="region of interest" description="Disordered" evidence="4">
    <location>
        <begin position="133"/>
        <end position="156"/>
    </location>
</feature>
<dbReference type="PANTHER" id="PTHR46517:SF1">
    <property type="entry name" value="FRUCTOSE-2,6-BISPHOSPHATASE TIGAR"/>
    <property type="match status" value="1"/>
</dbReference>
<dbReference type="AlphaFoldDB" id="A0A8H3BZM7"/>
<keyword evidence="1" id="KW-0378">Hydrolase</keyword>
<evidence type="ECO:0000313" key="6">
    <source>
        <dbReference type="Proteomes" id="UP000663843"/>
    </source>
</evidence>
<dbReference type="InterPro" id="IPR051695">
    <property type="entry name" value="Phosphoglycerate_Mutase"/>
</dbReference>
<dbReference type="EMBL" id="CAJMWT010003371">
    <property type="protein sequence ID" value="CAE6470109.1"/>
    <property type="molecule type" value="Genomic_DNA"/>
</dbReference>
<evidence type="ECO:0000256" key="3">
    <source>
        <dbReference type="PIRSR" id="PIRSR613078-2"/>
    </source>
</evidence>
<dbReference type="GO" id="GO:0045820">
    <property type="term" value="P:negative regulation of glycolytic process"/>
    <property type="evidence" value="ECO:0007669"/>
    <property type="project" value="TreeGrafter"/>
</dbReference>
<feature type="active site" description="Proton donor/acceptor" evidence="2">
    <location>
        <position position="86"/>
    </location>
</feature>
<evidence type="ECO:0000256" key="4">
    <source>
        <dbReference type="SAM" id="MobiDB-lite"/>
    </source>
</evidence>
<dbReference type="SUPFAM" id="SSF53254">
    <property type="entry name" value="Phosphoglycerate mutase-like"/>
    <property type="match status" value="1"/>
</dbReference>
<dbReference type="CDD" id="cd07067">
    <property type="entry name" value="HP_PGM_like"/>
    <property type="match status" value="1"/>
</dbReference>
<name>A0A8H3BZM7_9AGAM</name>
<evidence type="ECO:0000256" key="1">
    <source>
        <dbReference type="ARBA" id="ARBA00022801"/>
    </source>
</evidence>
<dbReference type="InterPro" id="IPR013078">
    <property type="entry name" value="His_Pase_superF_clade-1"/>
</dbReference>
<dbReference type="PANTHER" id="PTHR46517">
    <property type="entry name" value="FRUCTOSE-2,6-BISPHOSPHATASE TIGAR"/>
    <property type="match status" value="1"/>
</dbReference>
<feature type="compositionally biased region" description="Polar residues" evidence="4">
    <location>
        <begin position="133"/>
        <end position="143"/>
    </location>
</feature>
<dbReference type="GO" id="GO:0005829">
    <property type="term" value="C:cytosol"/>
    <property type="evidence" value="ECO:0007669"/>
    <property type="project" value="TreeGrafter"/>
</dbReference>
<dbReference type="SMART" id="SM00855">
    <property type="entry name" value="PGAM"/>
    <property type="match status" value="1"/>
</dbReference>
<feature type="binding site" evidence="3">
    <location>
        <position position="61"/>
    </location>
    <ligand>
        <name>substrate</name>
    </ligand>
</feature>
<dbReference type="InterPro" id="IPR001345">
    <property type="entry name" value="PG/BPGM_mutase_AS"/>
</dbReference>
<dbReference type="Proteomes" id="UP000663843">
    <property type="component" value="Unassembled WGS sequence"/>
</dbReference>
<dbReference type="PROSITE" id="PS00175">
    <property type="entry name" value="PG_MUTASE"/>
    <property type="match status" value="1"/>
</dbReference>
<dbReference type="Pfam" id="PF00300">
    <property type="entry name" value="His_Phos_1"/>
    <property type="match status" value="1"/>
</dbReference>
<feature type="binding site" evidence="3">
    <location>
        <begin position="11"/>
        <end position="18"/>
    </location>
    <ligand>
        <name>substrate</name>
    </ligand>
</feature>
<evidence type="ECO:0000256" key="2">
    <source>
        <dbReference type="PIRSR" id="PIRSR613078-1"/>
    </source>
</evidence>
<organism evidence="5 6">
    <name type="scientific">Rhizoctonia solani</name>
    <dbReference type="NCBI Taxonomy" id="456999"/>
    <lineage>
        <taxon>Eukaryota</taxon>
        <taxon>Fungi</taxon>
        <taxon>Dikarya</taxon>
        <taxon>Basidiomycota</taxon>
        <taxon>Agaricomycotina</taxon>
        <taxon>Agaricomycetes</taxon>
        <taxon>Cantharellales</taxon>
        <taxon>Ceratobasidiaceae</taxon>
        <taxon>Rhizoctonia</taxon>
    </lineage>
</organism>
<dbReference type="GO" id="GO:0043456">
    <property type="term" value="P:regulation of pentose-phosphate shunt"/>
    <property type="evidence" value="ECO:0007669"/>
    <property type="project" value="TreeGrafter"/>
</dbReference>
<reference evidence="5" key="1">
    <citation type="submission" date="2021-01" db="EMBL/GenBank/DDBJ databases">
        <authorList>
            <person name="Kaushik A."/>
        </authorList>
    </citation>
    <scope>NUCLEOTIDE SEQUENCE</scope>
    <source>
        <strain evidence="5">AG2-2IIIB</strain>
    </source>
</reference>
<protein>
    <recommendedName>
        <fullName evidence="7">Fructose-2,6-bisphosphatase TIGAR</fullName>
    </recommendedName>
</protein>
<sequence>MYKELLVYIVRHGETNKNVSGVVAGQTDLELNDAGRVQARLTARSLKDVHFIKAYCSDSPRATDTFRAIVDHHPNCEIIIDLRIRERDIGHFGRIPEIGPVPLGVETLESLEDRMEDFWKNVIEPLLSPSAITSGSSGDTNISPHPASLVDPVAHHPSSRESRAPAILIVSHGATISRLLRYILLPRPNYTAACAMPPGLYNGSISIMRIGTATVIPQPLPSGDGNGADKSEQQPGNSVLGVLLSYASIVHLTEDCDTVTENEVQVQIPVIQVRIEAYIPRLNALTLIWMKATSNTVELQN</sequence>
<dbReference type="GO" id="GO:0004331">
    <property type="term" value="F:fructose-2,6-bisphosphate 2-phosphatase activity"/>
    <property type="evidence" value="ECO:0007669"/>
    <property type="project" value="TreeGrafter"/>
</dbReference>
<evidence type="ECO:0008006" key="7">
    <source>
        <dbReference type="Google" id="ProtNLM"/>
    </source>
</evidence>
<comment type="caution">
    <text evidence="5">The sequence shown here is derived from an EMBL/GenBank/DDBJ whole genome shotgun (WGS) entry which is preliminary data.</text>
</comment>
<dbReference type="Gene3D" id="3.40.50.1240">
    <property type="entry name" value="Phosphoglycerate mutase-like"/>
    <property type="match status" value="1"/>
</dbReference>
<feature type="active site" description="Tele-phosphohistidine intermediate" evidence="2">
    <location>
        <position position="12"/>
    </location>
</feature>
<dbReference type="InterPro" id="IPR029033">
    <property type="entry name" value="His_PPase_superfam"/>
</dbReference>
<accession>A0A8H3BZM7</accession>